<dbReference type="PANTHER" id="PTHR43235:SF1">
    <property type="entry name" value="GLUTAMINE AMIDOTRANSFERASE PB2B2.05-RELATED"/>
    <property type="match status" value="1"/>
</dbReference>
<organism evidence="1 2">
    <name type="scientific">Alteromonas ponticola</name>
    <dbReference type="NCBI Taxonomy" id="2720613"/>
    <lineage>
        <taxon>Bacteria</taxon>
        <taxon>Pseudomonadati</taxon>
        <taxon>Pseudomonadota</taxon>
        <taxon>Gammaproteobacteria</taxon>
        <taxon>Alteromonadales</taxon>
        <taxon>Alteromonadaceae</taxon>
        <taxon>Alteromonas/Salinimonas group</taxon>
        <taxon>Alteromonas</taxon>
    </lineage>
</organism>
<dbReference type="PANTHER" id="PTHR43235">
    <property type="entry name" value="GLUTAMINE AMIDOTRANSFERASE PB2B2.05-RELATED"/>
    <property type="match status" value="1"/>
</dbReference>
<dbReference type="InterPro" id="IPR044668">
    <property type="entry name" value="PuuD-like"/>
</dbReference>
<evidence type="ECO:0000313" key="2">
    <source>
        <dbReference type="Proteomes" id="UP000709336"/>
    </source>
</evidence>
<dbReference type="PROSITE" id="PS51273">
    <property type="entry name" value="GATASE_TYPE_1"/>
    <property type="match status" value="1"/>
</dbReference>
<dbReference type="SUPFAM" id="SSF52317">
    <property type="entry name" value="Class I glutamine amidotransferase-like"/>
    <property type="match status" value="1"/>
</dbReference>
<dbReference type="Gene3D" id="3.40.50.880">
    <property type="match status" value="1"/>
</dbReference>
<name>A0ABX1QZK5_9ALTE</name>
<reference evidence="1 2" key="1">
    <citation type="submission" date="2020-03" db="EMBL/GenBank/DDBJ databases">
        <title>Alteromonas ponticola sp. nov., isolated from seawater.</title>
        <authorList>
            <person name="Yoon J.-H."/>
            <person name="Kim Y.-O."/>
        </authorList>
    </citation>
    <scope>NUCLEOTIDE SEQUENCE [LARGE SCALE GENOMIC DNA]</scope>
    <source>
        <strain evidence="1 2">MYP5</strain>
    </source>
</reference>
<dbReference type="Pfam" id="PF07722">
    <property type="entry name" value="Peptidase_C26"/>
    <property type="match status" value="1"/>
</dbReference>
<evidence type="ECO:0000313" key="1">
    <source>
        <dbReference type="EMBL" id="NMH59639.1"/>
    </source>
</evidence>
<keyword evidence="1" id="KW-0378">Hydrolase</keyword>
<sequence length="209" mass="23646">MRKIGITLRSSNSTKYIEYRDALAIDWYTYLKKLGFTHNWILLPNLGAETVEYARLHNVEGLIFSGGESLGMNPRRDNSEITLLNFAIEQQLPILGICRGLQLIYSQLGGKLVEGNTSTKHVATRHLVQLSSDLPFAFGGERSLEVNSFHSHLLPPSDALVQVMAQDDEGFVEGIIDVHKKIVGIMWHPERESNCSDFDRAIFNWLFNE</sequence>
<dbReference type="GO" id="GO:0016787">
    <property type="term" value="F:hydrolase activity"/>
    <property type="evidence" value="ECO:0007669"/>
    <property type="project" value="UniProtKB-KW"/>
</dbReference>
<dbReference type="InterPro" id="IPR011697">
    <property type="entry name" value="Peptidase_C26"/>
</dbReference>
<gene>
    <name evidence="1" type="ORF">HCJ96_06395</name>
</gene>
<dbReference type="EMBL" id="JAATNW010000003">
    <property type="protein sequence ID" value="NMH59639.1"/>
    <property type="molecule type" value="Genomic_DNA"/>
</dbReference>
<keyword evidence="2" id="KW-1185">Reference proteome</keyword>
<dbReference type="InterPro" id="IPR029062">
    <property type="entry name" value="Class_I_gatase-like"/>
</dbReference>
<accession>A0ABX1QZK5</accession>
<comment type="caution">
    <text evidence="1">The sequence shown here is derived from an EMBL/GenBank/DDBJ whole genome shotgun (WGS) entry which is preliminary data.</text>
</comment>
<protein>
    <submittedName>
        <fullName evidence="1">C26 family cysteine hydrolase domain-containing family</fullName>
    </submittedName>
</protein>
<dbReference type="RefSeq" id="WP_169210200.1">
    <property type="nucleotide sequence ID" value="NZ_JAATNW010000003.1"/>
</dbReference>
<dbReference type="Proteomes" id="UP000709336">
    <property type="component" value="Unassembled WGS sequence"/>
</dbReference>
<proteinExistence type="predicted"/>